<keyword evidence="1" id="KW-0812">Transmembrane</keyword>
<evidence type="ECO:0000256" key="1">
    <source>
        <dbReference type="SAM" id="Phobius"/>
    </source>
</evidence>
<accession>A0A1H0RWU6</accession>
<evidence type="ECO:0000313" key="2">
    <source>
        <dbReference type="EMBL" id="SDP33877.1"/>
    </source>
</evidence>
<feature type="transmembrane region" description="Helical" evidence="1">
    <location>
        <begin position="32"/>
        <end position="52"/>
    </location>
</feature>
<dbReference type="Proteomes" id="UP000199159">
    <property type="component" value="Unassembled WGS sequence"/>
</dbReference>
<gene>
    <name evidence="2" type="ORF">SAMN05216565_102419</name>
</gene>
<dbReference type="EMBL" id="FNJU01000002">
    <property type="protein sequence ID" value="SDP33877.1"/>
    <property type="molecule type" value="Genomic_DNA"/>
</dbReference>
<dbReference type="RefSeq" id="WP_175490194.1">
    <property type="nucleotide sequence ID" value="NZ_FNJU01000002.1"/>
</dbReference>
<protein>
    <submittedName>
        <fullName evidence="2">Uncharacterized protein</fullName>
    </submittedName>
</protein>
<reference evidence="3" key="1">
    <citation type="submission" date="2016-10" db="EMBL/GenBank/DDBJ databases">
        <authorList>
            <person name="Varghese N."/>
            <person name="Submissions S."/>
        </authorList>
    </citation>
    <scope>NUCLEOTIDE SEQUENCE [LARGE SCALE GENOMIC DNA]</scope>
    <source>
        <strain evidence="3">IBRC-M10078</strain>
    </source>
</reference>
<keyword evidence="3" id="KW-1185">Reference proteome</keyword>
<keyword evidence="1" id="KW-0472">Membrane</keyword>
<keyword evidence="1" id="KW-1133">Transmembrane helix</keyword>
<dbReference type="AlphaFoldDB" id="A0A1H0RWU6"/>
<feature type="transmembrane region" description="Helical" evidence="1">
    <location>
        <begin position="7"/>
        <end position="26"/>
    </location>
</feature>
<organism evidence="2 3">
    <name type="scientific">Litchfieldia salsa</name>
    <dbReference type="NCBI Taxonomy" id="930152"/>
    <lineage>
        <taxon>Bacteria</taxon>
        <taxon>Bacillati</taxon>
        <taxon>Bacillota</taxon>
        <taxon>Bacilli</taxon>
        <taxon>Bacillales</taxon>
        <taxon>Bacillaceae</taxon>
        <taxon>Litchfieldia</taxon>
    </lineage>
</organism>
<evidence type="ECO:0000313" key="3">
    <source>
        <dbReference type="Proteomes" id="UP000199159"/>
    </source>
</evidence>
<name>A0A1H0RWU6_9BACI</name>
<proteinExistence type="predicted"/>
<sequence length="57" mass="6411">MNPVKLILISSVITDIFLILFLSTMIEEIGIMFFLVIVLIIISGTAILFTILKKKTK</sequence>